<evidence type="ECO:0000313" key="2">
    <source>
        <dbReference type="Proteomes" id="UP000326091"/>
    </source>
</evidence>
<dbReference type="RefSeq" id="WP_134855552.1">
    <property type="nucleotide sequence ID" value="NZ_CACRTA010000009.1"/>
</dbReference>
<accession>A0A5P3AYU0</accession>
<organism evidence="1 2">
    <name type="scientific">Phocaeicola vulgatus</name>
    <name type="common">Bacteroides vulgatus</name>
    <dbReference type="NCBI Taxonomy" id="821"/>
    <lineage>
        <taxon>Bacteria</taxon>
        <taxon>Pseudomonadati</taxon>
        <taxon>Bacteroidota</taxon>
        <taxon>Bacteroidia</taxon>
        <taxon>Bacteroidales</taxon>
        <taxon>Bacteroidaceae</taxon>
        <taxon>Phocaeicola</taxon>
    </lineage>
</organism>
<reference evidence="1 2" key="1">
    <citation type="submission" date="2019-09" db="EMBL/GenBank/DDBJ databases">
        <title>Commensal-derived Metabolites Govern Vibrio cholerae Pathogenesis in Host.</title>
        <authorList>
            <person name="Yoon S.S."/>
            <person name="Yoon M.Y."/>
        </authorList>
    </citation>
    <scope>NUCLEOTIDE SEQUENCE [LARGE SCALE GENOMIC DNA]</scope>
    <source>
        <strain evidence="1 2">VIC01</strain>
    </source>
</reference>
<sequence length="72" mass="8390">MKKTLIGLLGSTVICVLSLAGCIDEHYGEKWENNQWINSQMNKWMFMLDDEILLSESDFLFISLLNIIRLPR</sequence>
<evidence type="ECO:0000313" key="1">
    <source>
        <dbReference type="EMBL" id="QEW38234.1"/>
    </source>
</evidence>
<proteinExistence type="predicted"/>
<dbReference type="AlphaFoldDB" id="A0A5P3AYU0"/>
<protein>
    <submittedName>
        <fullName evidence="1">Uncharacterized protein</fullName>
    </submittedName>
</protein>
<dbReference type="EMBL" id="CP043529">
    <property type="protein sequence ID" value="QEW38234.1"/>
    <property type="molecule type" value="Genomic_DNA"/>
</dbReference>
<gene>
    <name evidence="1" type="ORF">VIC01_03858</name>
</gene>
<dbReference type="Proteomes" id="UP000326091">
    <property type="component" value="Chromosome"/>
</dbReference>
<name>A0A5P3AYU0_PHOVU</name>
<dbReference type="PROSITE" id="PS51257">
    <property type="entry name" value="PROKAR_LIPOPROTEIN"/>
    <property type="match status" value="1"/>
</dbReference>